<accession>A0A369TJK0</accession>
<name>A0A369TJK0_9RHOB</name>
<dbReference type="EMBL" id="QPMK01000012">
    <property type="protein sequence ID" value="RDD65509.1"/>
    <property type="molecule type" value="Genomic_DNA"/>
</dbReference>
<dbReference type="GO" id="GO:0020037">
    <property type="term" value="F:heme binding"/>
    <property type="evidence" value="ECO:0007669"/>
    <property type="project" value="InterPro"/>
</dbReference>
<proteinExistence type="predicted"/>
<dbReference type="GO" id="GO:0008074">
    <property type="term" value="C:guanylate cyclase complex, soluble"/>
    <property type="evidence" value="ECO:0007669"/>
    <property type="project" value="TreeGrafter"/>
</dbReference>
<evidence type="ECO:0000259" key="1">
    <source>
        <dbReference type="Pfam" id="PF07700"/>
    </source>
</evidence>
<dbReference type="PANTHER" id="PTHR45655:SF13">
    <property type="entry name" value="SOLUBLE GUANYLATE CYCLASE GCY-32-RELATED"/>
    <property type="match status" value="1"/>
</dbReference>
<evidence type="ECO:0000313" key="2">
    <source>
        <dbReference type="EMBL" id="RDD65509.1"/>
    </source>
</evidence>
<comment type="caution">
    <text evidence="2">The sequence shown here is derived from an EMBL/GenBank/DDBJ whole genome shotgun (WGS) entry which is preliminary data.</text>
</comment>
<dbReference type="SUPFAM" id="SSF111126">
    <property type="entry name" value="Ligand-binding domain in the NO signalling and Golgi transport"/>
    <property type="match status" value="1"/>
</dbReference>
<dbReference type="OrthoDB" id="981203at2"/>
<dbReference type="InterPro" id="IPR038158">
    <property type="entry name" value="H-NOX_domain_sf"/>
</dbReference>
<sequence>MHGLINRTLQNFVSDTYGAACWRDVATAAALDVADFEAMLHYEPAVTDRVLEAIVLVLDKTRETLLEDVGTYLVSHPHSQGLRRLLRFGGVDFIEFLHSLDDLPGRARLAVPDLDLPDLELRDFAQNRFAVLCSGSVPGFGHVLVGVLRAMADDYGTLVTLEHEGTGADGERIAVTVVEAAFAEARAFELGAPGPGQNVARNRRREVPV</sequence>
<dbReference type="Pfam" id="PF07700">
    <property type="entry name" value="HNOB"/>
    <property type="match status" value="1"/>
</dbReference>
<dbReference type="InterPro" id="IPR024096">
    <property type="entry name" value="NO_sig/Golgi_transp_ligand-bd"/>
</dbReference>
<evidence type="ECO:0000313" key="3">
    <source>
        <dbReference type="Proteomes" id="UP000253977"/>
    </source>
</evidence>
<reference evidence="2 3" key="1">
    <citation type="submission" date="2018-07" db="EMBL/GenBank/DDBJ databases">
        <title>Thalassococcus profundi sp. nov., a marine bacterium isolated from deep seawater of Okinawa Trough.</title>
        <authorList>
            <person name="Yu M."/>
        </authorList>
    </citation>
    <scope>NUCLEOTIDE SEQUENCE [LARGE SCALE GENOMIC DNA]</scope>
    <source>
        <strain evidence="2 3">WRAS1</strain>
    </source>
</reference>
<dbReference type="Proteomes" id="UP000253977">
    <property type="component" value="Unassembled WGS sequence"/>
</dbReference>
<protein>
    <submittedName>
        <fullName evidence="2">Heme NO-binding protein</fullName>
    </submittedName>
</protein>
<dbReference type="Gene3D" id="3.90.1520.10">
    <property type="entry name" value="H-NOX domain"/>
    <property type="match status" value="1"/>
</dbReference>
<feature type="domain" description="Heme NO-binding" evidence="1">
    <location>
        <begin position="2"/>
        <end position="163"/>
    </location>
</feature>
<dbReference type="RefSeq" id="WP_114511819.1">
    <property type="nucleotide sequence ID" value="NZ_QPMK01000012.1"/>
</dbReference>
<organism evidence="2 3">
    <name type="scientific">Thalassococcus profundi</name>
    <dbReference type="NCBI Taxonomy" id="2282382"/>
    <lineage>
        <taxon>Bacteria</taxon>
        <taxon>Pseudomonadati</taxon>
        <taxon>Pseudomonadota</taxon>
        <taxon>Alphaproteobacteria</taxon>
        <taxon>Rhodobacterales</taxon>
        <taxon>Roseobacteraceae</taxon>
        <taxon>Thalassococcus</taxon>
    </lineage>
</organism>
<dbReference type="InterPro" id="IPR011644">
    <property type="entry name" value="Heme_NO-bd"/>
</dbReference>
<dbReference type="GO" id="GO:0070482">
    <property type="term" value="P:response to oxygen levels"/>
    <property type="evidence" value="ECO:0007669"/>
    <property type="project" value="TreeGrafter"/>
</dbReference>
<dbReference type="AlphaFoldDB" id="A0A369TJK0"/>
<keyword evidence="3" id="KW-1185">Reference proteome</keyword>
<dbReference type="PANTHER" id="PTHR45655">
    <property type="entry name" value="GUANYLATE CYCLASE SOLUBLE SUBUNIT BETA-2"/>
    <property type="match status" value="1"/>
</dbReference>
<dbReference type="GO" id="GO:0019934">
    <property type="term" value="P:cGMP-mediated signaling"/>
    <property type="evidence" value="ECO:0007669"/>
    <property type="project" value="TreeGrafter"/>
</dbReference>
<dbReference type="GO" id="GO:0004383">
    <property type="term" value="F:guanylate cyclase activity"/>
    <property type="evidence" value="ECO:0007669"/>
    <property type="project" value="TreeGrafter"/>
</dbReference>
<gene>
    <name evidence="2" type="ORF">DU478_15200</name>
</gene>